<dbReference type="EMBL" id="ML743672">
    <property type="protein sequence ID" value="KAE8131182.1"/>
    <property type="molecule type" value="Genomic_DNA"/>
</dbReference>
<dbReference type="PANTHER" id="PTHR28019:SF3">
    <property type="entry name" value="INTEGRAL MEMBRANE PROTEIN (AFU_ORTHOLOGUE AFUA_6G07470)"/>
    <property type="match status" value="1"/>
</dbReference>
<accession>A0A5N6S959</accession>
<gene>
    <name evidence="2" type="ORF">BDV38DRAFT_288935</name>
</gene>
<dbReference type="InterPro" id="IPR052413">
    <property type="entry name" value="SUR7_domain"/>
</dbReference>
<organism evidence="2 3">
    <name type="scientific">Aspergillus pseudotamarii</name>
    <dbReference type="NCBI Taxonomy" id="132259"/>
    <lineage>
        <taxon>Eukaryota</taxon>
        <taxon>Fungi</taxon>
        <taxon>Dikarya</taxon>
        <taxon>Ascomycota</taxon>
        <taxon>Pezizomycotina</taxon>
        <taxon>Eurotiomycetes</taxon>
        <taxon>Eurotiomycetidae</taxon>
        <taxon>Eurotiales</taxon>
        <taxon>Aspergillaceae</taxon>
        <taxon>Aspergillus</taxon>
        <taxon>Aspergillus subgen. Circumdati</taxon>
    </lineage>
</organism>
<dbReference type="GeneID" id="43645351"/>
<sequence>MGQFGQLVWRGFPCALTIGSLICLVVVGIGCTRAHKAEDFYFLRIELQNLTATPRSMIDTTLKHFDITHSDKFIQALDEVNSTTTLNDFFSIGLWSYCTGNITDNGTYNTTYCSRPRGGFWFNPIDTWGLNGTNTNDFLPGKLKKSLDMYRNASLWMAIIYLIAVIATVLEIMTGLIAVGGNRLGSCFAWLLAGVSLLFTTAMAIASTAIFATLVTTIRIVLKPYGITGHMGRHMYAATWLAVVLSLLTSALWLLDCCCCSRHRTTPRPITADHQQSYRYRSVPLKGVTAPQDTSYPPPMVLASPPSLQGSYQYPMHQIPTPSSPVGAYEPYKHV</sequence>
<reference evidence="2 3" key="1">
    <citation type="submission" date="2019-04" db="EMBL/GenBank/DDBJ databases">
        <title>Friends and foes A comparative genomics study of 23 Aspergillus species from section Flavi.</title>
        <authorList>
            <consortium name="DOE Joint Genome Institute"/>
            <person name="Kjaerbolling I."/>
            <person name="Vesth T."/>
            <person name="Frisvad J.C."/>
            <person name="Nybo J.L."/>
            <person name="Theobald S."/>
            <person name="Kildgaard S."/>
            <person name="Isbrandt T."/>
            <person name="Kuo A."/>
            <person name="Sato A."/>
            <person name="Lyhne E.K."/>
            <person name="Kogle M.E."/>
            <person name="Wiebenga A."/>
            <person name="Kun R.S."/>
            <person name="Lubbers R.J."/>
            <person name="Makela M.R."/>
            <person name="Barry K."/>
            <person name="Chovatia M."/>
            <person name="Clum A."/>
            <person name="Daum C."/>
            <person name="Haridas S."/>
            <person name="He G."/>
            <person name="LaButti K."/>
            <person name="Lipzen A."/>
            <person name="Mondo S."/>
            <person name="Riley R."/>
            <person name="Salamov A."/>
            <person name="Simmons B.A."/>
            <person name="Magnuson J.K."/>
            <person name="Henrissat B."/>
            <person name="Mortensen U.H."/>
            <person name="Larsen T.O."/>
            <person name="Devries R.P."/>
            <person name="Grigoriev I.V."/>
            <person name="Machida M."/>
            <person name="Baker S.E."/>
            <person name="Andersen M.R."/>
        </authorList>
    </citation>
    <scope>NUCLEOTIDE SEQUENCE [LARGE SCALE GENOMIC DNA]</scope>
    <source>
        <strain evidence="2 3">CBS 117625</strain>
    </source>
</reference>
<name>A0A5N6S959_ASPPS</name>
<feature type="transmembrane region" description="Helical" evidence="1">
    <location>
        <begin position="234"/>
        <end position="255"/>
    </location>
</feature>
<keyword evidence="3" id="KW-1185">Reference proteome</keyword>
<dbReference type="Gene3D" id="1.20.140.150">
    <property type="match status" value="1"/>
</dbReference>
<feature type="transmembrane region" description="Helical" evidence="1">
    <location>
        <begin position="12"/>
        <end position="31"/>
    </location>
</feature>
<dbReference type="InterPro" id="IPR009571">
    <property type="entry name" value="SUR7/Rim9-like_fungi"/>
</dbReference>
<keyword evidence="1" id="KW-0472">Membrane</keyword>
<dbReference type="PANTHER" id="PTHR28019">
    <property type="entry name" value="CELL MEMBRANE PROTEIN YLR413W-RELATED"/>
    <property type="match status" value="1"/>
</dbReference>
<feature type="transmembrane region" description="Helical" evidence="1">
    <location>
        <begin position="189"/>
        <end position="222"/>
    </location>
</feature>
<protein>
    <submittedName>
        <fullName evidence="2">SUR7/PalI family-domain-containing protein</fullName>
    </submittedName>
</protein>
<dbReference type="Proteomes" id="UP000325672">
    <property type="component" value="Unassembled WGS sequence"/>
</dbReference>
<evidence type="ECO:0000313" key="2">
    <source>
        <dbReference type="EMBL" id="KAE8131182.1"/>
    </source>
</evidence>
<dbReference type="Pfam" id="PF06687">
    <property type="entry name" value="SUR7"/>
    <property type="match status" value="1"/>
</dbReference>
<keyword evidence="1" id="KW-1133">Transmembrane helix</keyword>
<evidence type="ECO:0000313" key="3">
    <source>
        <dbReference type="Proteomes" id="UP000325672"/>
    </source>
</evidence>
<dbReference type="RefSeq" id="XP_031907245.1">
    <property type="nucleotide sequence ID" value="XM_032061141.1"/>
</dbReference>
<evidence type="ECO:0000256" key="1">
    <source>
        <dbReference type="SAM" id="Phobius"/>
    </source>
</evidence>
<dbReference type="GO" id="GO:0031505">
    <property type="term" value="P:fungal-type cell wall organization"/>
    <property type="evidence" value="ECO:0007669"/>
    <property type="project" value="TreeGrafter"/>
</dbReference>
<proteinExistence type="predicted"/>
<feature type="transmembrane region" description="Helical" evidence="1">
    <location>
        <begin position="153"/>
        <end position="177"/>
    </location>
</feature>
<dbReference type="GO" id="GO:0051285">
    <property type="term" value="C:cell cortex of cell tip"/>
    <property type="evidence" value="ECO:0007669"/>
    <property type="project" value="TreeGrafter"/>
</dbReference>
<dbReference type="AlphaFoldDB" id="A0A5N6S959"/>
<dbReference type="OrthoDB" id="4480814at2759"/>
<dbReference type="GO" id="GO:0005886">
    <property type="term" value="C:plasma membrane"/>
    <property type="evidence" value="ECO:0007669"/>
    <property type="project" value="InterPro"/>
</dbReference>
<keyword evidence="1" id="KW-0812">Transmembrane</keyword>